<dbReference type="InterPro" id="IPR045269">
    <property type="entry name" value="Atg1-like"/>
</dbReference>
<keyword evidence="1 8" id="KW-0808">Transferase</keyword>
<accession>G0QIY3</accession>
<dbReference type="GO" id="GO:0004683">
    <property type="term" value="F:calcium/calmodulin-dependent protein kinase activity"/>
    <property type="evidence" value="ECO:0007669"/>
    <property type="project" value="UniProtKB-EC"/>
</dbReference>
<evidence type="ECO:0000256" key="1">
    <source>
        <dbReference type="ARBA" id="ARBA00022679"/>
    </source>
</evidence>
<reference evidence="8 9" key="1">
    <citation type="submission" date="2011-07" db="EMBL/GenBank/DDBJ databases">
        <authorList>
            <person name="Coyne R."/>
            <person name="Brami D."/>
            <person name="Johnson J."/>
            <person name="Hostetler J."/>
            <person name="Hannick L."/>
            <person name="Clark T."/>
            <person name="Cassidy-Hanley D."/>
            <person name="Inman J."/>
        </authorList>
    </citation>
    <scope>NUCLEOTIDE SEQUENCE [LARGE SCALE GENOMIC DNA]</scope>
    <source>
        <strain evidence="8 9">G5</strain>
    </source>
</reference>
<dbReference type="EC" id="2.7.11.17" evidence="8"/>
<name>G0QIY3_ICHMU</name>
<dbReference type="PROSITE" id="PS00108">
    <property type="entry name" value="PROTEIN_KINASE_ST"/>
    <property type="match status" value="1"/>
</dbReference>
<dbReference type="OrthoDB" id="346907at2759"/>
<dbReference type="GO" id="GO:0005524">
    <property type="term" value="F:ATP binding"/>
    <property type="evidence" value="ECO:0007669"/>
    <property type="project" value="UniProtKB-UniRule"/>
</dbReference>
<feature type="binding site" evidence="5">
    <location>
        <position position="50"/>
    </location>
    <ligand>
        <name>ATP</name>
        <dbReference type="ChEBI" id="CHEBI:30616"/>
    </ligand>
</feature>
<evidence type="ECO:0000256" key="2">
    <source>
        <dbReference type="ARBA" id="ARBA00022741"/>
    </source>
</evidence>
<dbReference type="eggNOG" id="KOG0595">
    <property type="taxonomic scope" value="Eukaryota"/>
</dbReference>
<feature type="domain" description="Protein kinase" evidence="7">
    <location>
        <begin position="15"/>
        <end position="273"/>
    </location>
</feature>
<dbReference type="InParanoid" id="G0QIY3"/>
<organism evidence="8 9">
    <name type="scientific">Ichthyophthirius multifiliis</name>
    <name type="common">White spot disease agent</name>
    <name type="synonym">Ich</name>
    <dbReference type="NCBI Taxonomy" id="5932"/>
    <lineage>
        <taxon>Eukaryota</taxon>
        <taxon>Sar</taxon>
        <taxon>Alveolata</taxon>
        <taxon>Ciliophora</taxon>
        <taxon>Intramacronucleata</taxon>
        <taxon>Oligohymenophorea</taxon>
        <taxon>Hymenostomatida</taxon>
        <taxon>Ophryoglenina</taxon>
        <taxon>Ichthyophthirius</taxon>
    </lineage>
</organism>
<dbReference type="GO" id="GO:0000045">
    <property type="term" value="P:autophagosome assembly"/>
    <property type="evidence" value="ECO:0007669"/>
    <property type="project" value="TreeGrafter"/>
</dbReference>
<dbReference type="FunFam" id="1.10.510.10:FF:000654">
    <property type="entry name" value="Protein kinase, putative"/>
    <property type="match status" value="1"/>
</dbReference>
<keyword evidence="3 8" id="KW-0418">Kinase</keyword>
<dbReference type="PANTHER" id="PTHR24348">
    <property type="entry name" value="SERINE/THREONINE-PROTEIN KINASE UNC-51-RELATED"/>
    <property type="match status" value="1"/>
</dbReference>
<dbReference type="Gene3D" id="1.10.510.10">
    <property type="entry name" value="Transferase(Phosphotransferase) domain 1"/>
    <property type="match status" value="1"/>
</dbReference>
<dbReference type="GO" id="GO:0000407">
    <property type="term" value="C:phagophore assembly site"/>
    <property type="evidence" value="ECO:0007669"/>
    <property type="project" value="TreeGrafter"/>
</dbReference>
<keyword evidence="4 5" id="KW-0067">ATP-binding</keyword>
<dbReference type="InterPro" id="IPR000719">
    <property type="entry name" value="Prot_kinase_dom"/>
</dbReference>
<evidence type="ECO:0000313" key="8">
    <source>
        <dbReference type="EMBL" id="EGR34868.1"/>
    </source>
</evidence>
<keyword evidence="2 5" id="KW-0547">Nucleotide-binding</keyword>
<evidence type="ECO:0000256" key="4">
    <source>
        <dbReference type="ARBA" id="ARBA00022840"/>
    </source>
</evidence>
<gene>
    <name evidence="8" type="ORF">IMG5_000960</name>
</gene>
<dbReference type="SUPFAM" id="SSF56112">
    <property type="entry name" value="Protein kinase-like (PK-like)"/>
    <property type="match status" value="1"/>
</dbReference>
<dbReference type="PANTHER" id="PTHR24348:SF22">
    <property type="entry name" value="NON-SPECIFIC SERINE_THREONINE PROTEIN KINASE"/>
    <property type="match status" value="1"/>
</dbReference>
<dbReference type="GeneID" id="14911047"/>
<evidence type="ECO:0000313" key="9">
    <source>
        <dbReference type="Proteomes" id="UP000008983"/>
    </source>
</evidence>
<dbReference type="GO" id="GO:0010506">
    <property type="term" value="P:regulation of autophagy"/>
    <property type="evidence" value="ECO:0007669"/>
    <property type="project" value="InterPro"/>
</dbReference>
<dbReference type="AlphaFoldDB" id="G0QIY3"/>
<dbReference type="Pfam" id="PF00069">
    <property type="entry name" value="Pkinase"/>
    <property type="match status" value="1"/>
</dbReference>
<dbReference type="InterPro" id="IPR011009">
    <property type="entry name" value="Kinase-like_dom_sf"/>
</dbReference>
<dbReference type="GO" id="GO:0005776">
    <property type="term" value="C:autophagosome"/>
    <property type="evidence" value="ECO:0007669"/>
    <property type="project" value="TreeGrafter"/>
</dbReference>
<evidence type="ECO:0000259" key="7">
    <source>
        <dbReference type="PROSITE" id="PS50011"/>
    </source>
</evidence>
<evidence type="ECO:0000256" key="6">
    <source>
        <dbReference type="SAM" id="MobiDB-lite"/>
    </source>
</evidence>
<evidence type="ECO:0000256" key="3">
    <source>
        <dbReference type="ARBA" id="ARBA00022777"/>
    </source>
</evidence>
<dbReference type="RefSeq" id="XP_004040172.1">
    <property type="nucleotide sequence ID" value="XM_004040124.1"/>
</dbReference>
<dbReference type="OMA" id="YLLICQN"/>
<dbReference type="STRING" id="857967.G0QIY3"/>
<dbReference type="GO" id="GO:0016020">
    <property type="term" value="C:membrane"/>
    <property type="evidence" value="ECO:0007669"/>
    <property type="project" value="TreeGrafter"/>
</dbReference>
<protein>
    <submittedName>
        <fullName evidence="8">Protein kinase domain protein</fullName>
        <ecNumber evidence="8">2.7.11.17</ecNumber>
    </submittedName>
</protein>
<dbReference type="EMBL" id="GL983042">
    <property type="protein sequence ID" value="EGR34868.1"/>
    <property type="molecule type" value="Genomic_DNA"/>
</dbReference>
<dbReference type="FunFam" id="3.30.200.20:FF:000042">
    <property type="entry name" value="Aurora kinase A"/>
    <property type="match status" value="1"/>
</dbReference>
<feature type="compositionally biased region" description="Polar residues" evidence="6">
    <location>
        <begin position="335"/>
        <end position="350"/>
    </location>
</feature>
<dbReference type="PROSITE" id="PS50011">
    <property type="entry name" value="PROTEIN_KINASE_DOM"/>
    <property type="match status" value="1"/>
</dbReference>
<dbReference type="PROSITE" id="PS00107">
    <property type="entry name" value="PROTEIN_KINASE_ATP"/>
    <property type="match status" value="1"/>
</dbReference>
<dbReference type="Proteomes" id="UP000008983">
    <property type="component" value="Unassembled WGS sequence"/>
</dbReference>
<dbReference type="GO" id="GO:0005829">
    <property type="term" value="C:cytosol"/>
    <property type="evidence" value="ECO:0007669"/>
    <property type="project" value="TreeGrafter"/>
</dbReference>
<dbReference type="InterPro" id="IPR008271">
    <property type="entry name" value="Ser/Thr_kinase_AS"/>
</dbReference>
<proteinExistence type="predicted"/>
<dbReference type="SMART" id="SM00220">
    <property type="entry name" value="S_TKc"/>
    <property type="match status" value="1"/>
</dbReference>
<sequence>MENSDWVSKKIDKYVIVNKILGKGAFGTVYRGFFEEDQNRLVAVKLIAVKSISESEQMLKLIKREISILQKLDNKNIVKLYDVARTPNNLYMFLEYCMDGDLKDYLKTKKNNTLSEPEATMFFKHIVEGFKDLHQNNIIHRDIKPANIMLHQGRAKISDFGFSRTVENENQAALMTRLGSPLYMAPQILEGQLFSSKCDVWSVGILFYEMLYGRSPWTGTSQVNLLQNIKNKPLVFPSEPVRSEKVKFLIKNMIQLSENDRYGWPQVFQNEVVVGDRNKLEASLKLSEKQQDQLQKSITLNDAYIQTNLVANYLKNIDENIAEEQQNTQQQKETSGNVVNENQSNEGQFDNQKAEQLIKNQIDAEKIHKNIMKVNEYILYERNISFFYNYVIQKIIRAFNANILQTQGNLYFRVLFAICKCQNANLEKVYNLLKSKQNTFNETLWKYYQQSKEYIKSLKLLEQDLYHSKKFFTELLKKTKEVIEHSIKKEPNNEHLINYMEILNEKIVQDNTFKSSYQQTINEFFNYLKPLISNTNQKDIVVIARYIIICMNPYNEFTNADYDFNKFYEELETIEIQALKEQVKQKIN</sequence>
<feature type="compositionally biased region" description="Low complexity" evidence="6">
    <location>
        <begin position="324"/>
        <end position="334"/>
    </location>
</feature>
<evidence type="ECO:0000256" key="5">
    <source>
        <dbReference type="PROSITE-ProRule" id="PRU10141"/>
    </source>
</evidence>
<dbReference type="InterPro" id="IPR017441">
    <property type="entry name" value="Protein_kinase_ATP_BS"/>
</dbReference>
<feature type="region of interest" description="Disordered" evidence="6">
    <location>
        <begin position="324"/>
        <end position="350"/>
    </location>
</feature>
<keyword evidence="9" id="KW-1185">Reference proteome</keyword>